<dbReference type="Proteomes" id="UP000666661">
    <property type="component" value="Unassembled WGS sequence"/>
</dbReference>
<dbReference type="RefSeq" id="WP_209792294.1">
    <property type="nucleotide sequence ID" value="NZ_JAAKIK010000010.1"/>
</dbReference>
<dbReference type="EMBL" id="JAGIQF010000001">
    <property type="protein sequence ID" value="MBP0601493.1"/>
    <property type="molecule type" value="Genomic_DNA"/>
</dbReference>
<evidence type="ECO:0000313" key="3">
    <source>
        <dbReference type="EMBL" id="MBP0601493.1"/>
    </source>
</evidence>
<dbReference type="SFLD" id="SFLDS00019">
    <property type="entry name" value="Glutathione_Transferase_(cytos"/>
    <property type="match status" value="1"/>
</dbReference>
<dbReference type="Pfam" id="PF00043">
    <property type="entry name" value="GST_C"/>
    <property type="match status" value="1"/>
</dbReference>
<organism evidence="3 4">
    <name type="scientific">Aeromonas sanarellii</name>
    <dbReference type="NCBI Taxonomy" id="633415"/>
    <lineage>
        <taxon>Bacteria</taxon>
        <taxon>Pseudomonadati</taxon>
        <taxon>Pseudomonadota</taxon>
        <taxon>Gammaproteobacteria</taxon>
        <taxon>Aeromonadales</taxon>
        <taxon>Aeromonadaceae</taxon>
        <taxon>Aeromonas</taxon>
    </lineage>
</organism>
<accession>A0ABS4B280</accession>
<dbReference type="InterPro" id="IPR004045">
    <property type="entry name" value="Glutathione_S-Trfase_N"/>
</dbReference>
<dbReference type="CDD" id="cd00570">
    <property type="entry name" value="GST_N_family"/>
    <property type="match status" value="1"/>
</dbReference>
<gene>
    <name evidence="3" type="ORF">J8I01_03035</name>
</gene>
<evidence type="ECO:0000259" key="2">
    <source>
        <dbReference type="PROSITE" id="PS50405"/>
    </source>
</evidence>
<dbReference type="InterPro" id="IPR010987">
    <property type="entry name" value="Glutathione-S-Trfase_C-like"/>
</dbReference>
<reference evidence="3 4" key="1">
    <citation type="submission" date="2021-03" db="EMBL/GenBank/DDBJ databases">
        <title>Plant growth promoting bacteria isolated from wild legumes nodules and trapping Phaseolus vulgaris L. nodules in the center and southern Mexico.</title>
        <authorList>
            <person name="Estrada P."/>
        </authorList>
    </citation>
    <scope>NUCLEOTIDE SEQUENCE [LARGE SCALE GENOMIC DNA]</scope>
    <source>
        <strain evidence="3 4">MaGu-431</strain>
    </source>
</reference>
<feature type="domain" description="GST N-terminal" evidence="1">
    <location>
        <begin position="1"/>
        <end position="77"/>
    </location>
</feature>
<dbReference type="Gene3D" id="3.40.30.10">
    <property type="entry name" value="Glutaredoxin"/>
    <property type="match status" value="1"/>
</dbReference>
<proteinExistence type="predicted"/>
<dbReference type="InterPro" id="IPR036282">
    <property type="entry name" value="Glutathione-S-Trfase_C_sf"/>
</dbReference>
<dbReference type="CDD" id="cd00299">
    <property type="entry name" value="GST_C_family"/>
    <property type="match status" value="1"/>
</dbReference>
<dbReference type="InterPro" id="IPR036249">
    <property type="entry name" value="Thioredoxin-like_sf"/>
</dbReference>
<dbReference type="SUPFAM" id="SSF47616">
    <property type="entry name" value="GST C-terminal domain-like"/>
    <property type="match status" value="1"/>
</dbReference>
<evidence type="ECO:0000259" key="1">
    <source>
        <dbReference type="PROSITE" id="PS50404"/>
    </source>
</evidence>
<comment type="caution">
    <text evidence="3">The sequence shown here is derived from an EMBL/GenBank/DDBJ whole genome shotgun (WGS) entry which is preliminary data.</text>
</comment>
<keyword evidence="4" id="KW-1185">Reference proteome</keyword>
<dbReference type="PROSITE" id="PS50405">
    <property type="entry name" value="GST_CTER"/>
    <property type="match status" value="1"/>
</dbReference>
<name>A0ABS4B280_9GAMM</name>
<dbReference type="PANTHER" id="PTHR44051">
    <property type="entry name" value="GLUTATHIONE S-TRANSFERASE-RELATED"/>
    <property type="match status" value="1"/>
</dbReference>
<dbReference type="PANTHER" id="PTHR44051:SF8">
    <property type="entry name" value="GLUTATHIONE S-TRANSFERASE GSTA"/>
    <property type="match status" value="1"/>
</dbReference>
<sequence length="214" mass="24270">MKLYAHPFSSYSQKVLIALYENDIAFDYLNLESAAVKAELARLWPLKRFPVLVDGDRTLLESSTIIEYLQCRHPGSHCLVPEGEAGIEVHMLDRLFDNYVMTPMQKVVLDRMRPATERDGYGVAQAREMLDKIYPWLDERLAGRTWAAGEAFTLADCAAAPSLFYADWAHEIPPACAGLRAYRARLLARPVIARVVDEARPYRHYFPLGAPARD</sequence>
<protein>
    <submittedName>
        <fullName evidence="3">Glutathione S-transferase family protein</fullName>
    </submittedName>
</protein>
<dbReference type="SFLD" id="SFLDG00358">
    <property type="entry name" value="Main_(cytGST)"/>
    <property type="match status" value="1"/>
</dbReference>
<evidence type="ECO:0000313" key="4">
    <source>
        <dbReference type="Proteomes" id="UP000666661"/>
    </source>
</evidence>
<dbReference type="Gene3D" id="1.20.1050.10">
    <property type="match status" value="1"/>
</dbReference>
<dbReference type="InterPro" id="IPR040079">
    <property type="entry name" value="Glutathione_S-Trfase"/>
</dbReference>
<dbReference type="InterPro" id="IPR004046">
    <property type="entry name" value="GST_C"/>
</dbReference>
<dbReference type="SUPFAM" id="SSF52833">
    <property type="entry name" value="Thioredoxin-like"/>
    <property type="match status" value="1"/>
</dbReference>
<dbReference type="Pfam" id="PF13417">
    <property type="entry name" value="GST_N_3"/>
    <property type="match status" value="1"/>
</dbReference>
<dbReference type="PROSITE" id="PS50404">
    <property type="entry name" value="GST_NTER"/>
    <property type="match status" value="1"/>
</dbReference>
<feature type="domain" description="GST C-terminal" evidence="2">
    <location>
        <begin position="82"/>
        <end position="205"/>
    </location>
</feature>